<dbReference type="GO" id="GO:0051287">
    <property type="term" value="F:NAD binding"/>
    <property type="evidence" value="ECO:0007669"/>
    <property type="project" value="UniProtKB-ARBA"/>
</dbReference>
<dbReference type="GO" id="GO:0046872">
    <property type="term" value="F:metal ion binding"/>
    <property type="evidence" value="ECO:0007669"/>
    <property type="project" value="UniProtKB-UniRule"/>
</dbReference>
<dbReference type="Pfam" id="PF01513">
    <property type="entry name" value="NAD_kinase"/>
    <property type="match status" value="1"/>
</dbReference>
<name>A0A1G1ZFE4_9BACT</name>
<evidence type="ECO:0000313" key="8">
    <source>
        <dbReference type="Proteomes" id="UP000177960"/>
    </source>
</evidence>
<reference evidence="7 8" key="1">
    <citation type="journal article" date="2016" name="Nat. Commun.">
        <title>Thousands of microbial genomes shed light on interconnected biogeochemical processes in an aquifer system.</title>
        <authorList>
            <person name="Anantharaman K."/>
            <person name="Brown C.T."/>
            <person name="Hug L.A."/>
            <person name="Sharon I."/>
            <person name="Castelle C.J."/>
            <person name="Probst A.J."/>
            <person name="Thomas B.C."/>
            <person name="Singh A."/>
            <person name="Wilkins M.J."/>
            <person name="Karaoz U."/>
            <person name="Brodie E.L."/>
            <person name="Williams K.H."/>
            <person name="Hubbard S.S."/>
            <person name="Banfield J.F."/>
        </authorList>
    </citation>
    <scope>NUCLEOTIDE SEQUENCE [LARGE SCALE GENOMIC DNA]</scope>
</reference>
<organism evidence="7 8">
    <name type="scientific">Candidatus Harrisonbacteria bacterium RIFCSPHIGHO2_02_FULL_42_16</name>
    <dbReference type="NCBI Taxonomy" id="1798404"/>
    <lineage>
        <taxon>Bacteria</taxon>
        <taxon>Candidatus Harrisoniibacteriota</taxon>
    </lineage>
</organism>
<dbReference type="EC" id="2.7.1.23" evidence="6"/>
<dbReference type="InterPro" id="IPR017437">
    <property type="entry name" value="ATP-NAD_kinase_PpnK-typ_C"/>
</dbReference>
<comment type="caution">
    <text evidence="7">The sequence shown here is derived from an EMBL/GenBank/DDBJ whole genome shotgun (WGS) entry which is preliminary data.</text>
</comment>
<dbReference type="Pfam" id="PF20143">
    <property type="entry name" value="NAD_kinase_C"/>
    <property type="match status" value="1"/>
</dbReference>
<dbReference type="Proteomes" id="UP000177960">
    <property type="component" value="Unassembled WGS sequence"/>
</dbReference>
<dbReference type="GO" id="GO:0006741">
    <property type="term" value="P:NADP+ biosynthetic process"/>
    <property type="evidence" value="ECO:0007669"/>
    <property type="project" value="UniProtKB-UniRule"/>
</dbReference>
<gene>
    <name evidence="6" type="primary">nadK</name>
    <name evidence="7" type="ORF">A3B92_03490</name>
</gene>
<keyword evidence="3 6" id="KW-0521">NADP</keyword>
<dbReference type="PANTHER" id="PTHR20275:SF0">
    <property type="entry name" value="NAD KINASE"/>
    <property type="match status" value="1"/>
</dbReference>
<dbReference type="SUPFAM" id="SSF111331">
    <property type="entry name" value="NAD kinase/diacylglycerol kinase-like"/>
    <property type="match status" value="1"/>
</dbReference>
<feature type="binding site" evidence="6">
    <location>
        <begin position="138"/>
        <end position="139"/>
    </location>
    <ligand>
        <name>NAD(+)</name>
        <dbReference type="ChEBI" id="CHEBI:57540"/>
    </ligand>
</feature>
<dbReference type="EMBL" id="MHJG01000024">
    <property type="protein sequence ID" value="OGY63298.1"/>
    <property type="molecule type" value="Genomic_DNA"/>
</dbReference>
<keyword evidence="1 6" id="KW-0808">Transferase</keyword>
<dbReference type="GO" id="GO:0019674">
    <property type="term" value="P:NAD+ metabolic process"/>
    <property type="evidence" value="ECO:0007669"/>
    <property type="project" value="InterPro"/>
</dbReference>
<dbReference type="InterPro" id="IPR002504">
    <property type="entry name" value="NADK"/>
</dbReference>
<feature type="active site" description="Proton acceptor" evidence="6">
    <location>
        <position position="63"/>
    </location>
</feature>
<feature type="binding site" evidence="6">
    <location>
        <begin position="63"/>
        <end position="64"/>
    </location>
    <ligand>
        <name>NAD(+)</name>
        <dbReference type="ChEBI" id="CHEBI:57540"/>
    </ligand>
</feature>
<comment type="catalytic activity">
    <reaction evidence="5 6">
        <text>NAD(+) + ATP = ADP + NADP(+) + H(+)</text>
        <dbReference type="Rhea" id="RHEA:18629"/>
        <dbReference type="ChEBI" id="CHEBI:15378"/>
        <dbReference type="ChEBI" id="CHEBI:30616"/>
        <dbReference type="ChEBI" id="CHEBI:57540"/>
        <dbReference type="ChEBI" id="CHEBI:58349"/>
        <dbReference type="ChEBI" id="CHEBI:456216"/>
        <dbReference type="EC" id="2.7.1.23"/>
    </reaction>
</comment>
<evidence type="ECO:0000256" key="3">
    <source>
        <dbReference type="ARBA" id="ARBA00022857"/>
    </source>
</evidence>
<keyword evidence="2 6" id="KW-0418">Kinase</keyword>
<dbReference type="HAMAP" id="MF_00361">
    <property type="entry name" value="NAD_kinase"/>
    <property type="match status" value="1"/>
</dbReference>
<keyword evidence="6" id="KW-0547">Nucleotide-binding</keyword>
<protein>
    <recommendedName>
        <fullName evidence="6">NAD kinase</fullName>
        <ecNumber evidence="6">2.7.1.23</ecNumber>
    </recommendedName>
    <alternativeName>
        <fullName evidence="6">ATP-dependent NAD kinase</fullName>
    </alternativeName>
</protein>
<comment type="similarity">
    <text evidence="6">Belongs to the NAD kinase family.</text>
</comment>
<dbReference type="InterPro" id="IPR016064">
    <property type="entry name" value="NAD/diacylglycerol_kinase_sf"/>
</dbReference>
<comment type="cofactor">
    <cofactor evidence="6">
        <name>a divalent metal cation</name>
        <dbReference type="ChEBI" id="CHEBI:60240"/>
    </cofactor>
</comment>
<evidence type="ECO:0000256" key="4">
    <source>
        <dbReference type="ARBA" id="ARBA00023027"/>
    </source>
</evidence>
<comment type="caution">
    <text evidence="6">Lacks conserved residue(s) required for the propagation of feature annotation.</text>
</comment>
<feature type="binding site" evidence="6">
    <location>
        <begin position="177"/>
        <end position="182"/>
    </location>
    <ligand>
        <name>NAD(+)</name>
        <dbReference type="ChEBI" id="CHEBI:57540"/>
    </ligand>
</feature>
<dbReference type="InterPro" id="IPR017438">
    <property type="entry name" value="ATP-NAD_kinase_N"/>
</dbReference>
<dbReference type="STRING" id="1798404.A3B92_03490"/>
<dbReference type="Gene3D" id="2.60.200.30">
    <property type="entry name" value="Probable inorganic polyphosphate/atp-NAD kinase, domain 2"/>
    <property type="match status" value="1"/>
</dbReference>
<keyword evidence="6" id="KW-0067">ATP-binding</keyword>
<comment type="subcellular location">
    <subcellularLocation>
        <location evidence="6">Cytoplasm</location>
    </subcellularLocation>
</comment>
<keyword evidence="6" id="KW-0963">Cytoplasm</keyword>
<evidence type="ECO:0000256" key="2">
    <source>
        <dbReference type="ARBA" id="ARBA00022777"/>
    </source>
</evidence>
<dbReference type="GO" id="GO:0005524">
    <property type="term" value="F:ATP binding"/>
    <property type="evidence" value="ECO:0007669"/>
    <property type="project" value="UniProtKB-KW"/>
</dbReference>
<dbReference type="AlphaFoldDB" id="A0A1G1ZFE4"/>
<dbReference type="Gene3D" id="3.40.50.10330">
    <property type="entry name" value="Probable inorganic polyphosphate/atp-NAD kinase, domain 1"/>
    <property type="match status" value="1"/>
</dbReference>
<evidence type="ECO:0000256" key="6">
    <source>
        <dbReference type="HAMAP-Rule" id="MF_00361"/>
    </source>
</evidence>
<comment type="function">
    <text evidence="6">Involved in the regulation of the intracellular balance of NAD and NADP, and is a key enzyme in the biosynthesis of NADP. Catalyzes specifically the phosphorylation on 2'-hydroxyl of the adenosine moiety of NAD to yield NADP.</text>
</comment>
<evidence type="ECO:0000313" key="7">
    <source>
        <dbReference type="EMBL" id="OGY63298.1"/>
    </source>
</evidence>
<evidence type="ECO:0000256" key="5">
    <source>
        <dbReference type="ARBA" id="ARBA00047925"/>
    </source>
</evidence>
<sequence>MKHSNFKRAAIFYRSETAKGRAWNKKITAWLQENYPQIKILNSEKPPKNKKTAPDLVIALGGDGTILEAARRYHTYNSLIIGLNLGRIGFLASIRKEENFLSGLGLMLKGKYKADPRLMISAALYRKNKTVVKLRAVNDVSVQNLSGLVQLKISVKGHPLQNINGSGVLVATATGSTAYNLSLHGPIVMPNIRCFIITEISDHNIPTPSVVIKRDETIVIDVEDFRKQNKFIIAKTGKKTDVILTIDGFEIIPLQKGDKIIIQESQHAIHFAELDKNYFFKSLQEKFAFK</sequence>
<dbReference type="GO" id="GO:0003951">
    <property type="term" value="F:NAD+ kinase activity"/>
    <property type="evidence" value="ECO:0007669"/>
    <property type="project" value="UniProtKB-UniRule"/>
</dbReference>
<keyword evidence="4 6" id="KW-0520">NAD</keyword>
<accession>A0A1G1ZFE4</accession>
<evidence type="ECO:0000256" key="1">
    <source>
        <dbReference type="ARBA" id="ARBA00022679"/>
    </source>
</evidence>
<dbReference type="PANTHER" id="PTHR20275">
    <property type="entry name" value="NAD KINASE"/>
    <property type="match status" value="1"/>
</dbReference>
<proteinExistence type="inferred from homology"/>
<dbReference type="GO" id="GO:0005737">
    <property type="term" value="C:cytoplasm"/>
    <property type="evidence" value="ECO:0007669"/>
    <property type="project" value="UniProtKB-SubCell"/>
</dbReference>